<dbReference type="InterPro" id="IPR027417">
    <property type="entry name" value="P-loop_NTPase"/>
</dbReference>
<name>A0A1G8L3P7_9FIRM</name>
<dbReference type="EMBL" id="FNCP01000044">
    <property type="protein sequence ID" value="SDI50313.1"/>
    <property type="molecule type" value="Genomic_DNA"/>
</dbReference>
<dbReference type="Gene3D" id="3.40.50.300">
    <property type="entry name" value="P-loop containing nucleotide triphosphate hydrolases"/>
    <property type="match status" value="1"/>
</dbReference>
<gene>
    <name evidence="2" type="ORF">SAMN05443529_14415</name>
</gene>
<reference evidence="3" key="1">
    <citation type="submission" date="2016-10" db="EMBL/GenBank/DDBJ databases">
        <authorList>
            <person name="Varghese N."/>
            <person name="Submissions S."/>
        </authorList>
    </citation>
    <scope>NUCLEOTIDE SEQUENCE [LARGE SCALE GENOMIC DNA]</scope>
    <source>
        <strain evidence="3">DSM 8344</strain>
    </source>
</reference>
<evidence type="ECO:0000313" key="2">
    <source>
        <dbReference type="EMBL" id="SDI50313.1"/>
    </source>
</evidence>
<dbReference type="InterPro" id="IPR025669">
    <property type="entry name" value="AAA_dom"/>
</dbReference>
<dbReference type="SUPFAM" id="SSF52540">
    <property type="entry name" value="P-loop containing nucleoside triphosphate hydrolases"/>
    <property type="match status" value="1"/>
</dbReference>
<dbReference type="AlphaFoldDB" id="A0A1G8L3P7"/>
<dbReference type="PANTHER" id="PTHR13696">
    <property type="entry name" value="P-LOOP CONTAINING NUCLEOSIDE TRIPHOSPHATE HYDROLASE"/>
    <property type="match status" value="1"/>
</dbReference>
<evidence type="ECO:0000313" key="3">
    <source>
        <dbReference type="Proteomes" id="UP000198656"/>
    </source>
</evidence>
<dbReference type="Proteomes" id="UP000198656">
    <property type="component" value="Unassembled WGS sequence"/>
</dbReference>
<proteinExistence type="predicted"/>
<keyword evidence="3" id="KW-1185">Reference proteome</keyword>
<dbReference type="CDD" id="cd02042">
    <property type="entry name" value="ParAB_family"/>
    <property type="match status" value="1"/>
</dbReference>
<organism evidence="2 3">
    <name type="scientific">Desulfosporosinus hippei DSM 8344</name>
    <dbReference type="NCBI Taxonomy" id="1121419"/>
    <lineage>
        <taxon>Bacteria</taxon>
        <taxon>Bacillati</taxon>
        <taxon>Bacillota</taxon>
        <taxon>Clostridia</taxon>
        <taxon>Eubacteriales</taxon>
        <taxon>Desulfitobacteriaceae</taxon>
        <taxon>Desulfosporosinus</taxon>
    </lineage>
</organism>
<accession>A0A1G8L3P7</accession>
<dbReference type="Pfam" id="PF13614">
    <property type="entry name" value="AAA_31"/>
    <property type="match status" value="1"/>
</dbReference>
<feature type="domain" description="AAA" evidence="1">
    <location>
        <begin position="6"/>
        <end position="219"/>
    </location>
</feature>
<dbReference type="RefSeq" id="WP_176786264.1">
    <property type="nucleotide sequence ID" value="NZ_FNCP01000044.1"/>
</dbReference>
<sequence length="347" mass="39197">MENAIVISVINYKGGVGKTTSTFNIGAGLAYLGGFKVLMIDLDPQCSLTNVCLKAYSRLQQKELKIEDLSVDVTINNVLRGYLKQQTLGMKPDIDLDKLIFKNFYQGEISKLENLDFISATMFDPTDKTYLKGLDDLEIEMAMQYVGHETRLSQLSLIAKFFTDSRLQQKYDFIIFDCPPANNLITQNALIVSDYYLIPTIMDDMSSNGIAHLHSLIKNTIFGQIDRSYRNLIEENQIDYLNYFKKPNPELLGVFETLKKTGSDTDSSRSALASLPTFKGKLFSQIVYHHIDTARATGRGLTVFSVDVQKDLYSPHLCYGKLILEMLLRVGVSIDEKGAKKKMSEWL</sequence>
<evidence type="ECO:0000259" key="1">
    <source>
        <dbReference type="Pfam" id="PF13614"/>
    </source>
</evidence>
<protein>
    <submittedName>
        <fullName evidence="2">Chromosome partitioning protein</fullName>
    </submittedName>
</protein>
<dbReference type="STRING" id="1121419.SAMN05443529_14415"/>
<dbReference type="PANTHER" id="PTHR13696:SF99">
    <property type="entry name" value="COBYRINIC ACID AC-DIAMIDE SYNTHASE"/>
    <property type="match status" value="1"/>
</dbReference>
<dbReference type="InterPro" id="IPR050678">
    <property type="entry name" value="DNA_Partitioning_ATPase"/>
</dbReference>